<dbReference type="EMBL" id="CBTK010000303">
    <property type="protein sequence ID" value="CDH47555.1"/>
    <property type="molecule type" value="Genomic_DNA"/>
</dbReference>
<gene>
    <name evidence="1" type="ORF">BN874_840018</name>
</gene>
<dbReference type="Proteomes" id="UP000019184">
    <property type="component" value="Unassembled WGS sequence"/>
</dbReference>
<reference evidence="1 2" key="1">
    <citation type="journal article" date="2014" name="ISME J.">
        <title>Candidatus Competibacter-lineage genomes retrieved from metagenomes reveal functional metabolic diversity.</title>
        <authorList>
            <person name="McIlroy S.J."/>
            <person name="Albertsen M."/>
            <person name="Andresen E.K."/>
            <person name="Saunders A.M."/>
            <person name="Kristiansen R."/>
            <person name="Stokholm-Bjerregaard M."/>
            <person name="Nielsen K.L."/>
            <person name="Nielsen P.H."/>
        </authorList>
    </citation>
    <scope>NUCLEOTIDE SEQUENCE [LARGE SCALE GENOMIC DNA]</scope>
    <source>
        <strain evidence="1 2">Run_B_J11</strain>
    </source>
</reference>
<proteinExistence type="predicted"/>
<evidence type="ECO:0000313" key="2">
    <source>
        <dbReference type="Proteomes" id="UP000019184"/>
    </source>
</evidence>
<organism evidence="1 2">
    <name type="scientific">Candidatus Contendobacter odensis Run_B_J11</name>
    <dbReference type="NCBI Taxonomy" id="1400861"/>
    <lineage>
        <taxon>Bacteria</taxon>
        <taxon>Pseudomonadati</taxon>
        <taxon>Pseudomonadota</taxon>
        <taxon>Gammaproteobacteria</taxon>
        <taxon>Candidatus Competibacteraceae</taxon>
        <taxon>Candidatus Contendibacter</taxon>
    </lineage>
</organism>
<dbReference type="AlphaFoldDB" id="A0A7U7GGM3"/>
<dbReference type="RefSeq" id="WP_034436665.1">
    <property type="nucleotide sequence ID" value="NZ_CBTK010000303.1"/>
</dbReference>
<comment type="caution">
    <text evidence="1">The sequence shown here is derived from an EMBL/GenBank/DDBJ whole genome shotgun (WGS) entry which is preliminary data.</text>
</comment>
<protein>
    <submittedName>
        <fullName evidence="1">Uncharacterized protein</fullName>
    </submittedName>
</protein>
<accession>A0A7U7GGM3</accession>
<name>A0A7U7GGM3_9GAMM</name>
<sequence length="85" mass="9642">MQTLTDAIQNEAKMINEDWTPVRHDKATPSLFDQLQALNATVTYMFDDELTDHCDYIELANTLSQELICLSTSLGFPATEFLRDA</sequence>
<keyword evidence="2" id="KW-1185">Reference proteome</keyword>
<evidence type="ECO:0000313" key="1">
    <source>
        <dbReference type="EMBL" id="CDH47555.1"/>
    </source>
</evidence>